<dbReference type="EMBL" id="CP009302">
    <property type="protein sequence ID" value="AJC12576.1"/>
    <property type="molecule type" value="Genomic_DNA"/>
</dbReference>
<dbReference type="PROSITE" id="PS51318">
    <property type="entry name" value="TAT"/>
    <property type="match status" value="1"/>
</dbReference>
<evidence type="ECO:0000313" key="2">
    <source>
        <dbReference type="Proteomes" id="UP000031121"/>
    </source>
</evidence>
<reference evidence="1 2" key="2">
    <citation type="journal article" date="2015" name="Genome Announc.">
        <title>Complete Genome Sequence of Coriobacteriaceae Strain 68-1-3, a Novel Mucus-Degrading Isolate from the Swine Intestinal Tract.</title>
        <authorList>
            <person name="Looft T."/>
            <person name="Bayles D.O."/>
            <person name="Alt D.P."/>
            <person name="Stanton T.B."/>
        </authorList>
    </citation>
    <scope>NUCLEOTIDE SEQUENCE [LARGE SCALE GENOMIC DNA]</scope>
    <source>
        <strain evidence="1 2">68-1-3</strain>
    </source>
</reference>
<dbReference type="HOGENOM" id="CLU_040280_0_0_11"/>
<accession>A0A0A8B538</accession>
<reference evidence="2" key="1">
    <citation type="submission" date="2014-08" db="EMBL/GenBank/DDBJ databases">
        <title>Coriobacteriaceae sp. complete genome.</title>
        <authorList>
            <person name="Looft T."/>
            <person name="Bayles D.O."/>
            <person name="Stanton T.B."/>
        </authorList>
    </citation>
    <scope>NUCLEOTIDE SEQUENCE [LARGE SCALE GENOMIC DNA]</scope>
    <source>
        <strain evidence="2">68-1-3</strain>
    </source>
</reference>
<dbReference type="KEGG" id="cbac:JI75_07830"/>
<dbReference type="NCBIfam" id="TIGR01409">
    <property type="entry name" value="TAT_signal_seq"/>
    <property type="match status" value="1"/>
</dbReference>
<name>A0A0A8B538_9ACTN</name>
<sequence>MSRRKFLYGAAGVGAIALVAGGVKIATSNSEAKNRQVASLDVPESSVKTLDDFELIEDYSSHLRQTASFDLPLGSLVFASDDAVAACLIPTDTGSPLARVGVIEIGKANDPVTVIENPVGLSEHFEIYDVRACSAGIVWTEANILDGTWRIYTATLNGTKAGPSVLAASGDASTDTPTLAASGSSAFWLVNPKAVDGIVKGSCALYACAFGTDDAQEIHTANKNSPTPLYAAANGVSFAARSAESSANFELLYFGAASREQEDSVVLPAGMTPLSVAYGPQGFSFSLERIYNSGGGLSQMGTYCPINDTRGGDYDTAPWFRFGRTPSAPPCWCGDFLVVKSTYAVALANLKSGKYFTIDVDDGADTYGEYTATTGAHTRLVTFTSIDYKPVNAEKTQVCRVKIWSPAS</sequence>
<gene>
    <name evidence="1" type="ORF">JI75_07830</name>
</gene>
<dbReference type="AlphaFoldDB" id="A0A0A8B538"/>
<organism evidence="1 2">
    <name type="scientific">Berryella intestinalis</name>
    <dbReference type="NCBI Taxonomy" id="1531429"/>
    <lineage>
        <taxon>Bacteria</taxon>
        <taxon>Bacillati</taxon>
        <taxon>Actinomycetota</taxon>
        <taxon>Coriobacteriia</taxon>
        <taxon>Eggerthellales</taxon>
        <taxon>Eggerthellaceae</taxon>
        <taxon>Berryella</taxon>
    </lineage>
</organism>
<evidence type="ECO:0000313" key="1">
    <source>
        <dbReference type="EMBL" id="AJC12576.1"/>
    </source>
</evidence>
<proteinExistence type="predicted"/>
<keyword evidence="2" id="KW-1185">Reference proteome</keyword>
<dbReference type="InterPro" id="IPR019546">
    <property type="entry name" value="TAT_signal_bac_arc"/>
</dbReference>
<dbReference type="InterPro" id="IPR006311">
    <property type="entry name" value="TAT_signal"/>
</dbReference>
<dbReference type="Proteomes" id="UP000031121">
    <property type="component" value="Chromosome"/>
</dbReference>
<protein>
    <submittedName>
        <fullName evidence="1">Uncharacterized protein</fullName>
    </submittedName>
</protein>